<proteinExistence type="inferred from homology"/>
<comment type="subcellular location">
    <subcellularLocation>
        <location evidence="1">Membrane</location>
        <topology evidence="1">Multi-pass membrane protein</topology>
    </subcellularLocation>
</comment>
<dbReference type="AlphaFoldDB" id="A0A7D8V4K5"/>
<evidence type="ECO:0000256" key="6">
    <source>
        <dbReference type="ARBA" id="ARBA00023040"/>
    </source>
</evidence>
<keyword evidence="12" id="KW-1185">Reference proteome</keyword>
<dbReference type="OrthoDB" id="2874149at2759"/>
<evidence type="ECO:0000313" key="11">
    <source>
        <dbReference type="EMBL" id="TXT13458.1"/>
    </source>
</evidence>
<evidence type="ECO:0000256" key="1">
    <source>
        <dbReference type="ARBA" id="ARBA00004141"/>
    </source>
</evidence>
<dbReference type="GO" id="GO:0004932">
    <property type="term" value="F:mating-type factor pheromone receptor activity"/>
    <property type="evidence" value="ECO:0007669"/>
    <property type="project" value="InterPro"/>
</dbReference>
<dbReference type="GO" id="GO:0000750">
    <property type="term" value="P:pheromone-dependent signal transduction involved in conjugation with cellular fusion"/>
    <property type="evidence" value="ECO:0007669"/>
    <property type="project" value="TreeGrafter"/>
</dbReference>
<evidence type="ECO:0000256" key="4">
    <source>
        <dbReference type="ARBA" id="ARBA00022692"/>
    </source>
</evidence>
<keyword evidence="3" id="KW-0589">Pheromone response</keyword>
<keyword evidence="7 10" id="KW-0472">Membrane</keyword>
<dbReference type="PANTHER" id="PTHR28097:SF1">
    <property type="entry name" value="PHEROMONE A FACTOR RECEPTOR"/>
    <property type="match status" value="1"/>
</dbReference>
<keyword evidence="5 10" id="KW-1133">Transmembrane helix</keyword>
<evidence type="ECO:0000313" key="12">
    <source>
        <dbReference type="Proteomes" id="UP000473826"/>
    </source>
</evidence>
<sequence length="314" mass="35439">MHDTPHTLFSGLGVVLVLLPLTLQWRAHNTSTIFNLLWILVIDLVAFINSIMWWDNYRAYGLVWGDISAKVLTASPVCLAASSLCINRRLATIASSRSVMRHENMRMSKFLDIFIAIGIPLIVMTLSYIVQPHRFDIVEGVGVQPVIYRCLPAIFLVYIWPVILSLISATYGCIAVRFFVSRRRELRSLLLSSHSGLDVGQYLRLIGLASADLLCGFPVSVYYLFEASQNLRPWVSWNNIHAYWLRVDSYGPEHALRSASLSVYVLLPRWGPPLMCTVAFLFFAVGDDAAKKYHSWAQAAFHLISNKESETVAM</sequence>
<feature type="transmembrane region" description="Helical" evidence="10">
    <location>
        <begin position="270"/>
        <end position="286"/>
    </location>
</feature>
<evidence type="ECO:0000256" key="9">
    <source>
        <dbReference type="ARBA" id="ARBA00023224"/>
    </source>
</evidence>
<evidence type="ECO:0000256" key="3">
    <source>
        <dbReference type="ARBA" id="ARBA00022507"/>
    </source>
</evidence>
<reference evidence="11 12" key="1">
    <citation type="journal article" date="2019" name="PLoS Genet.">
        <title>Convergent evolution of linked mating-type loci in basidiomycete fungi.</title>
        <authorList>
            <person name="Sun S."/>
            <person name="Coelho M.A."/>
            <person name="Heitman J."/>
            <person name="Nowrousian M."/>
        </authorList>
    </citation>
    <scope>NUCLEOTIDE SEQUENCE [LARGE SCALE GENOMIC DNA]</scope>
    <source>
        <strain evidence="11 12">CBS 4282</strain>
    </source>
</reference>
<organism evidence="11 12">
    <name type="scientific">Vanrija humicola</name>
    <name type="common">Yeast</name>
    <name type="synonym">Cryptococcus humicola</name>
    <dbReference type="NCBI Taxonomy" id="5417"/>
    <lineage>
        <taxon>Eukaryota</taxon>
        <taxon>Fungi</taxon>
        <taxon>Dikarya</taxon>
        <taxon>Basidiomycota</taxon>
        <taxon>Agaricomycotina</taxon>
        <taxon>Tremellomycetes</taxon>
        <taxon>Trichosporonales</taxon>
        <taxon>Trichosporonaceae</taxon>
        <taxon>Vanrija</taxon>
    </lineage>
</organism>
<dbReference type="GO" id="GO:0005886">
    <property type="term" value="C:plasma membrane"/>
    <property type="evidence" value="ECO:0007669"/>
    <property type="project" value="TreeGrafter"/>
</dbReference>
<dbReference type="PRINTS" id="PR00899">
    <property type="entry name" value="GPCRSTE3"/>
</dbReference>
<evidence type="ECO:0000256" key="8">
    <source>
        <dbReference type="ARBA" id="ARBA00023170"/>
    </source>
</evidence>
<evidence type="ECO:0000256" key="10">
    <source>
        <dbReference type="SAM" id="Phobius"/>
    </source>
</evidence>
<dbReference type="Pfam" id="PF02076">
    <property type="entry name" value="STE3"/>
    <property type="match status" value="1"/>
</dbReference>
<comment type="caution">
    <text evidence="11">The sequence shown here is derived from an EMBL/GenBank/DDBJ whole genome shotgun (WGS) entry which is preliminary data.</text>
</comment>
<feature type="transmembrane region" description="Helical" evidence="10">
    <location>
        <begin position="35"/>
        <end position="54"/>
    </location>
</feature>
<keyword evidence="8" id="KW-0675">Receptor</keyword>
<dbReference type="Proteomes" id="UP000473826">
    <property type="component" value="Unassembled WGS sequence"/>
</dbReference>
<dbReference type="PANTHER" id="PTHR28097">
    <property type="entry name" value="PHEROMONE A FACTOR RECEPTOR"/>
    <property type="match status" value="1"/>
</dbReference>
<evidence type="ECO:0000256" key="7">
    <source>
        <dbReference type="ARBA" id="ARBA00023136"/>
    </source>
</evidence>
<feature type="transmembrane region" description="Helical" evidence="10">
    <location>
        <begin position="151"/>
        <end position="180"/>
    </location>
</feature>
<accession>A0A7D8V4K5</accession>
<evidence type="ECO:0000256" key="2">
    <source>
        <dbReference type="ARBA" id="ARBA00011085"/>
    </source>
</evidence>
<dbReference type="EMBL" id="QKWK01000002">
    <property type="protein sequence ID" value="TXT13458.1"/>
    <property type="molecule type" value="Genomic_DNA"/>
</dbReference>
<feature type="transmembrane region" description="Helical" evidence="10">
    <location>
        <begin position="201"/>
        <end position="225"/>
    </location>
</feature>
<comment type="similarity">
    <text evidence="2">Belongs to the G-protein coupled receptor 4 family.</text>
</comment>
<feature type="transmembrane region" description="Helical" evidence="10">
    <location>
        <begin position="74"/>
        <end position="90"/>
    </location>
</feature>
<keyword evidence="6" id="KW-0297">G-protein coupled receptor</keyword>
<keyword evidence="9" id="KW-0807">Transducer</keyword>
<evidence type="ECO:0000256" key="5">
    <source>
        <dbReference type="ARBA" id="ARBA00022989"/>
    </source>
</evidence>
<feature type="transmembrane region" description="Helical" evidence="10">
    <location>
        <begin position="6"/>
        <end position="23"/>
    </location>
</feature>
<name>A0A7D8V4K5_VANHU</name>
<protein>
    <recommendedName>
        <fullName evidence="13">Fungal pheromone STE3G-protein-coupled receptor</fullName>
    </recommendedName>
</protein>
<dbReference type="InterPro" id="IPR001499">
    <property type="entry name" value="GPCR_STE3"/>
</dbReference>
<evidence type="ECO:0008006" key="13">
    <source>
        <dbReference type="Google" id="ProtNLM"/>
    </source>
</evidence>
<feature type="transmembrane region" description="Helical" evidence="10">
    <location>
        <begin position="110"/>
        <end position="131"/>
    </location>
</feature>
<dbReference type="CDD" id="cd14966">
    <property type="entry name" value="7tmD_STE3"/>
    <property type="match status" value="1"/>
</dbReference>
<gene>
    <name evidence="11" type="ORF">VHUM_00825</name>
</gene>
<keyword evidence="4 10" id="KW-0812">Transmembrane</keyword>